<proteinExistence type="predicted"/>
<gene>
    <name evidence="2" type="ORF">CCACVL1_02183</name>
</gene>
<evidence type="ECO:0000256" key="1">
    <source>
        <dbReference type="SAM" id="MobiDB-lite"/>
    </source>
</evidence>
<keyword evidence="3" id="KW-1185">Reference proteome</keyword>
<dbReference type="Proteomes" id="UP000188268">
    <property type="component" value="Unassembled WGS sequence"/>
</dbReference>
<dbReference type="EMBL" id="AWWV01005775">
    <property type="protein sequence ID" value="OMP04175.1"/>
    <property type="molecule type" value="Genomic_DNA"/>
</dbReference>
<sequence length="125" mass="13046">MASNGVRRSGSQSVPSKPVTSGGRFRDHVRDLRIFKWFMGLVLIWLGGEVDHGAAGCAARNGIGKHCALDKGEGQFHGVNRGLVGLTDVESSGDSPLSLAANSLESNSTIPLSASNSRRVVSVGT</sequence>
<accession>A0A1R3KAP1</accession>
<reference evidence="2 3" key="1">
    <citation type="submission" date="2013-09" db="EMBL/GenBank/DDBJ databases">
        <title>Corchorus capsularis genome sequencing.</title>
        <authorList>
            <person name="Alam M."/>
            <person name="Haque M.S."/>
            <person name="Islam M.S."/>
            <person name="Emdad E.M."/>
            <person name="Islam M.M."/>
            <person name="Ahmed B."/>
            <person name="Halim A."/>
            <person name="Hossen Q.M.M."/>
            <person name="Hossain M.Z."/>
            <person name="Ahmed R."/>
            <person name="Khan M.M."/>
            <person name="Islam R."/>
            <person name="Rashid M.M."/>
            <person name="Khan S.A."/>
            <person name="Rahman M.S."/>
            <person name="Alam M."/>
        </authorList>
    </citation>
    <scope>NUCLEOTIDE SEQUENCE [LARGE SCALE GENOMIC DNA]</scope>
    <source>
        <strain evidence="3">cv. CVL-1</strain>
        <tissue evidence="2">Whole seedling</tissue>
    </source>
</reference>
<protein>
    <submittedName>
        <fullName evidence="2">Beta-lactamase</fullName>
    </submittedName>
</protein>
<feature type="compositionally biased region" description="Polar residues" evidence="1">
    <location>
        <begin position="9"/>
        <end position="19"/>
    </location>
</feature>
<comment type="caution">
    <text evidence="2">The sequence shown here is derived from an EMBL/GenBank/DDBJ whole genome shotgun (WGS) entry which is preliminary data.</text>
</comment>
<organism evidence="2 3">
    <name type="scientific">Corchorus capsularis</name>
    <name type="common">Jute</name>
    <dbReference type="NCBI Taxonomy" id="210143"/>
    <lineage>
        <taxon>Eukaryota</taxon>
        <taxon>Viridiplantae</taxon>
        <taxon>Streptophyta</taxon>
        <taxon>Embryophyta</taxon>
        <taxon>Tracheophyta</taxon>
        <taxon>Spermatophyta</taxon>
        <taxon>Magnoliopsida</taxon>
        <taxon>eudicotyledons</taxon>
        <taxon>Gunneridae</taxon>
        <taxon>Pentapetalae</taxon>
        <taxon>rosids</taxon>
        <taxon>malvids</taxon>
        <taxon>Malvales</taxon>
        <taxon>Malvaceae</taxon>
        <taxon>Grewioideae</taxon>
        <taxon>Apeibeae</taxon>
        <taxon>Corchorus</taxon>
    </lineage>
</organism>
<name>A0A1R3KAP1_COCAP</name>
<dbReference type="AlphaFoldDB" id="A0A1R3KAP1"/>
<evidence type="ECO:0000313" key="2">
    <source>
        <dbReference type="EMBL" id="OMP04175.1"/>
    </source>
</evidence>
<dbReference type="Gramene" id="OMP04175">
    <property type="protein sequence ID" value="OMP04175"/>
    <property type="gene ID" value="CCACVL1_02183"/>
</dbReference>
<feature type="region of interest" description="Disordered" evidence="1">
    <location>
        <begin position="1"/>
        <end position="23"/>
    </location>
</feature>
<evidence type="ECO:0000313" key="3">
    <source>
        <dbReference type="Proteomes" id="UP000188268"/>
    </source>
</evidence>